<dbReference type="PROSITE" id="PS00122">
    <property type="entry name" value="CARBOXYLESTERASE_B_1"/>
    <property type="match status" value="1"/>
</dbReference>
<evidence type="ECO:0000313" key="6">
    <source>
        <dbReference type="EMBL" id="RRK30577.1"/>
    </source>
</evidence>
<sequence length="464" mass="52390">MIVETKYGKIEGVDKGSYIEYRGVPYAKPPVGDLRWRKPQEPDAWEGIYQAVDFKNRCVQEDHLSPPYDKDFYSNPDFARPDDEDCLYLQIWAPKSGLKHTEGTLSGTHKNEAGSQETAERPRQKKLPVAFWIHGGAFLGGFSSELEFDGKAYCDRGVILVSVEYRCNIFGFFAHPWLTAESERGISGNYGILDQIAGLKWVYENIGAFGGDRDNITIFGQSAGAMSVQTLVSTELTGNLIAKAILQSGGSYGGGLHRDIPLKEQEQYGELFAEMMHAGSLEELRAKTTEEIRSAMGKFMEKVLPIAKGLFLTPVWDGYLLDGGYYELMDAGKIKDIPYMLGTTKDDILVTPEMAEKGEFSELYQGCIAFSRKLEELGRNPAYVYYFTRDLPGDDFGAWHSSELWYMFGTLDRCWRPWEEQDRRLSARMLDYWVNFMKTGNPNGAGAEVWKPCTKEEPAVFELC</sequence>
<dbReference type="InterPro" id="IPR002018">
    <property type="entry name" value="CarbesteraseB"/>
</dbReference>
<feature type="region of interest" description="Disordered" evidence="4">
    <location>
        <begin position="99"/>
        <end position="122"/>
    </location>
</feature>
<evidence type="ECO:0000256" key="3">
    <source>
        <dbReference type="RuleBase" id="RU361235"/>
    </source>
</evidence>
<dbReference type="Pfam" id="PF00135">
    <property type="entry name" value="COesterase"/>
    <property type="match status" value="2"/>
</dbReference>
<dbReference type="GO" id="GO:0016787">
    <property type="term" value="F:hydrolase activity"/>
    <property type="evidence" value="ECO:0007669"/>
    <property type="project" value="UniProtKB-KW"/>
</dbReference>
<comment type="caution">
    <text evidence="6">The sequence shown here is derived from an EMBL/GenBank/DDBJ whole genome shotgun (WGS) entry which is preliminary data.</text>
</comment>
<dbReference type="Gene3D" id="3.40.50.1820">
    <property type="entry name" value="alpha/beta hydrolase"/>
    <property type="match status" value="2"/>
</dbReference>
<organism evidence="6 7">
    <name type="scientific">Schaedlerella arabinosiphila</name>
    <dbReference type="NCBI Taxonomy" id="2044587"/>
    <lineage>
        <taxon>Bacteria</taxon>
        <taxon>Bacillati</taxon>
        <taxon>Bacillota</taxon>
        <taxon>Clostridia</taxon>
        <taxon>Lachnospirales</taxon>
        <taxon>Lachnospiraceae</taxon>
        <taxon>Schaedlerella</taxon>
    </lineage>
</organism>
<dbReference type="Proteomes" id="UP000274920">
    <property type="component" value="Unassembled WGS sequence"/>
</dbReference>
<reference evidence="6" key="1">
    <citation type="submission" date="2018-10" db="EMBL/GenBank/DDBJ databases">
        <title>Schaedlerella arabinophila gen. nov. sp. nov., isolated from the mouse intestinal tract and comparative analysis with the genome of the closely related altered Schaedler flora strain ASF502.</title>
        <authorList>
            <person name="Miyake S."/>
            <person name="Soh M."/>
            <person name="Seedorf H."/>
        </authorList>
    </citation>
    <scope>NUCLEOTIDE SEQUENCE [LARGE SCALE GENOMIC DNA]</scope>
    <source>
        <strain evidence="6">DSM 106076</strain>
    </source>
</reference>
<evidence type="ECO:0000313" key="7">
    <source>
        <dbReference type="Proteomes" id="UP000274920"/>
    </source>
</evidence>
<keyword evidence="7" id="KW-1185">Reference proteome</keyword>
<dbReference type="InterPro" id="IPR019826">
    <property type="entry name" value="Carboxylesterase_B_AS"/>
</dbReference>
<name>A0A426DCM6_9FIRM</name>
<evidence type="ECO:0000259" key="5">
    <source>
        <dbReference type="Pfam" id="PF00135"/>
    </source>
</evidence>
<evidence type="ECO:0000256" key="1">
    <source>
        <dbReference type="ARBA" id="ARBA00005964"/>
    </source>
</evidence>
<dbReference type="InterPro" id="IPR029058">
    <property type="entry name" value="AB_hydrolase_fold"/>
</dbReference>
<dbReference type="InterPro" id="IPR050309">
    <property type="entry name" value="Type-B_Carboxylest/Lipase"/>
</dbReference>
<feature type="compositionally biased region" description="Polar residues" evidence="4">
    <location>
        <begin position="103"/>
        <end position="117"/>
    </location>
</feature>
<evidence type="ECO:0000256" key="4">
    <source>
        <dbReference type="SAM" id="MobiDB-lite"/>
    </source>
</evidence>
<dbReference type="EC" id="3.1.1.-" evidence="3"/>
<keyword evidence="2 3" id="KW-0378">Hydrolase</keyword>
<feature type="domain" description="Carboxylesterase type B" evidence="5">
    <location>
        <begin position="2"/>
        <end position="354"/>
    </location>
</feature>
<comment type="similarity">
    <text evidence="1 3">Belongs to the type-B carboxylesterase/lipase family.</text>
</comment>
<protein>
    <recommendedName>
        <fullName evidence="3">Carboxylic ester hydrolase</fullName>
        <ecNumber evidence="3">3.1.1.-</ecNumber>
    </recommendedName>
</protein>
<gene>
    <name evidence="6" type="ORF">EBB54_03650</name>
</gene>
<proteinExistence type="inferred from homology"/>
<dbReference type="EMBL" id="RHJS01000002">
    <property type="protein sequence ID" value="RRK30577.1"/>
    <property type="molecule type" value="Genomic_DNA"/>
</dbReference>
<dbReference type="PANTHER" id="PTHR11559">
    <property type="entry name" value="CARBOXYLESTERASE"/>
    <property type="match status" value="1"/>
</dbReference>
<dbReference type="AlphaFoldDB" id="A0A426DCM6"/>
<evidence type="ECO:0000256" key="2">
    <source>
        <dbReference type="ARBA" id="ARBA00022801"/>
    </source>
</evidence>
<dbReference type="RefSeq" id="WP_125126388.1">
    <property type="nucleotide sequence ID" value="NZ_RHJS01000002.1"/>
</dbReference>
<accession>A0A426DCM6</accession>
<dbReference type="SUPFAM" id="SSF53474">
    <property type="entry name" value="alpha/beta-Hydrolases"/>
    <property type="match status" value="1"/>
</dbReference>
<feature type="domain" description="Carboxylesterase type B" evidence="5">
    <location>
        <begin position="370"/>
        <end position="462"/>
    </location>
</feature>